<dbReference type="GO" id="GO:0046872">
    <property type="term" value="F:metal ion binding"/>
    <property type="evidence" value="ECO:0007669"/>
    <property type="project" value="UniProtKB-KW"/>
</dbReference>
<keyword evidence="2" id="KW-0479">Metal-binding</keyword>
<keyword evidence="2" id="KW-0464">Manganese</keyword>
<dbReference type="RefSeq" id="WP_284724125.1">
    <property type="nucleotide sequence ID" value="NZ_FXTU01000002.1"/>
</dbReference>
<feature type="binding site" evidence="2">
    <location>
        <position position="163"/>
    </location>
    <ligand>
        <name>Mn(2+)</name>
        <dbReference type="ChEBI" id="CHEBI:29035"/>
        <label>2</label>
    </ligand>
</feature>
<name>A0AA45WMN1_9BACL</name>
<dbReference type="SUPFAM" id="SSF53187">
    <property type="entry name" value="Zn-dependent exopeptidases"/>
    <property type="match status" value="1"/>
</dbReference>
<keyword evidence="1" id="KW-0378">Hydrolase</keyword>
<feature type="binding site" evidence="2">
    <location>
        <position position="102"/>
    </location>
    <ligand>
        <name>Mn(2+)</name>
        <dbReference type="ChEBI" id="CHEBI:29035"/>
        <label>2</label>
    </ligand>
</feature>
<organism evidence="4 5">
    <name type="scientific">Laceyella tengchongensis</name>
    <dbReference type="NCBI Taxonomy" id="574699"/>
    <lineage>
        <taxon>Bacteria</taxon>
        <taxon>Bacillati</taxon>
        <taxon>Bacillota</taxon>
        <taxon>Bacilli</taxon>
        <taxon>Bacillales</taxon>
        <taxon>Thermoactinomycetaceae</taxon>
        <taxon>Laceyella</taxon>
    </lineage>
</organism>
<dbReference type="GO" id="GO:0050118">
    <property type="term" value="F:N-acetyldiaminopimelate deacetylase activity"/>
    <property type="evidence" value="ECO:0007669"/>
    <property type="project" value="UniProtKB-ARBA"/>
</dbReference>
<dbReference type="PANTHER" id="PTHR11014:SF63">
    <property type="entry name" value="METALLOPEPTIDASE, PUTATIVE (AFU_ORTHOLOGUE AFUA_6G09600)-RELATED"/>
    <property type="match status" value="1"/>
</dbReference>
<proteinExistence type="predicted"/>
<dbReference type="FunFam" id="3.30.70.360:FF:000001">
    <property type="entry name" value="N-acetyldiaminopimelate deacetylase"/>
    <property type="match status" value="1"/>
</dbReference>
<dbReference type="Pfam" id="PF07687">
    <property type="entry name" value="M20_dimer"/>
    <property type="match status" value="1"/>
</dbReference>
<dbReference type="Pfam" id="PF01546">
    <property type="entry name" value="Peptidase_M20"/>
    <property type="match status" value="1"/>
</dbReference>
<dbReference type="Proteomes" id="UP001157946">
    <property type="component" value="Unassembled WGS sequence"/>
</dbReference>
<comment type="caution">
    <text evidence="4">The sequence shown here is derived from an EMBL/GenBank/DDBJ whole genome shotgun (WGS) entry which is preliminary data.</text>
</comment>
<reference evidence="4" key="1">
    <citation type="submission" date="2017-05" db="EMBL/GenBank/DDBJ databases">
        <authorList>
            <person name="Varghese N."/>
            <person name="Submissions S."/>
        </authorList>
    </citation>
    <scope>NUCLEOTIDE SEQUENCE</scope>
    <source>
        <strain evidence="4">DSM 45262</strain>
    </source>
</reference>
<feature type="binding site" evidence="2">
    <location>
        <position position="359"/>
    </location>
    <ligand>
        <name>Mn(2+)</name>
        <dbReference type="ChEBI" id="CHEBI:29035"/>
        <label>2</label>
    </ligand>
</feature>
<accession>A0AA45WMN1</accession>
<dbReference type="NCBIfam" id="TIGR01891">
    <property type="entry name" value="amidohydrolases"/>
    <property type="match status" value="1"/>
</dbReference>
<dbReference type="Gene3D" id="3.40.630.10">
    <property type="entry name" value="Zn peptidases"/>
    <property type="match status" value="1"/>
</dbReference>
<sequence length="387" mass="42541">MEGLKKRVADLFPQMVEWRRDFHQHPELSFQEQQTQRKLIDFMESCGLEVKTGWGGYGVTGLLQGAAPGPTIALRADMDALPIQDEKTASYRSQVTGVMHACGHDGHMTMLMGAARLLTEMRDRLAGNVLFLFQHAEELLPGGARQMIEAGVLEGVDAIFGIHLWTPHPVGTISLCSGELMAAADSFEVEIIGKGGHGGLPHEATDAVVIAAHVITHLQTIISRQVDPLDSGVISVGAIEGGNAFNVIAERCRMKGTVRSFNKGVREALAKRVEEVVRHTCHMFGADYRFQYGWGYPPLINHEKETQQLIEVARQVGTVQEMKPIMGGEDFAYYLEQIPGAFCFVGAGNPDKGITAPHHHPRFDIDEEALKVGTELFVRLIAERLGR</sequence>
<evidence type="ECO:0000313" key="5">
    <source>
        <dbReference type="Proteomes" id="UP001157946"/>
    </source>
</evidence>
<dbReference type="GO" id="GO:0019877">
    <property type="term" value="P:diaminopimelate biosynthetic process"/>
    <property type="evidence" value="ECO:0007669"/>
    <property type="project" value="UniProtKB-ARBA"/>
</dbReference>
<dbReference type="PIRSF" id="PIRSF005962">
    <property type="entry name" value="Pept_M20D_amidohydro"/>
    <property type="match status" value="1"/>
</dbReference>
<keyword evidence="5" id="KW-1185">Reference proteome</keyword>
<evidence type="ECO:0000259" key="3">
    <source>
        <dbReference type="Pfam" id="PF07687"/>
    </source>
</evidence>
<dbReference type="InterPro" id="IPR036264">
    <property type="entry name" value="Bact_exopeptidase_dim_dom"/>
</dbReference>
<feature type="binding site" evidence="2">
    <location>
        <position position="138"/>
    </location>
    <ligand>
        <name>Mn(2+)</name>
        <dbReference type="ChEBI" id="CHEBI:29035"/>
        <label>2</label>
    </ligand>
</feature>
<protein>
    <submittedName>
        <fullName evidence="4">Amidohydrolase</fullName>
    </submittedName>
</protein>
<evidence type="ECO:0000256" key="2">
    <source>
        <dbReference type="PIRSR" id="PIRSR005962-1"/>
    </source>
</evidence>
<dbReference type="SUPFAM" id="SSF55031">
    <property type="entry name" value="Bacterial exopeptidase dimerisation domain"/>
    <property type="match status" value="1"/>
</dbReference>
<dbReference type="InterPro" id="IPR017439">
    <property type="entry name" value="Amidohydrolase"/>
</dbReference>
<evidence type="ECO:0000313" key="4">
    <source>
        <dbReference type="EMBL" id="SMP14374.1"/>
    </source>
</evidence>
<comment type="cofactor">
    <cofactor evidence="2">
        <name>Mn(2+)</name>
        <dbReference type="ChEBI" id="CHEBI:29035"/>
    </cofactor>
    <text evidence="2">The Mn(2+) ion enhances activity.</text>
</comment>
<dbReference type="AlphaFoldDB" id="A0AA45WMN1"/>
<evidence type="ECO:0000256" key="1">
    <source>
        <dbReference type="ARBA" id="ARBA00022801"/>
    </source>
</evidence>
<dbReference type="CDD" id="cd08021">
    <property type="entry name" value="M20_Acy1_YhaA-like"/>
    <property type="match status" value="1"/>
</dbReference>
<dbReference type="InterPro" id="IPR011650">
    <property type="entry name" value="Peptidase_M20_dimer"/>
</dbReference>
<dbReference type="PANTHER" id="PTHR11014">
    <property type="entry name" value="PEPTIDASE M20 FAMILY MEMBER"/>
    <property type="match status" value="1"/>
</dbReference>
<dbReference type="InterPro" id="IPR002933">
    <property type="entry name" value="Peptidase_M20"/>
</dbReference>
<dbReference type="Gene3D" id="3.30.70.360">
    <property type="match status" value="1"/>
</dbReference>
<dbReference type="EMBL" id="FXTU01000002">
    <property type="protein sequence ID" value="SMP14374.1"/>
    <property type="molecule type" value="Genomic_DNA"/>
</dbReference>
<feature type="domain" description="Peptidase M20 dimerisation" evidence="3">
    <location>
        <begin position="186"/>
        <end position="280"/>
    </location>
</feature>
<gene>
    <name evidence="4" type="ORF">SAMN06265361_102575</name>
</gene>
<feature type="binding site" evidence="2">
    <location>
        <position position="104"/>
    </location>
    <ligand>
        <name>Mn(2+)</name>
        <dbReference type="ChEBI" id="CHEBI:29035"/>
        <label>2</label>
    </ligand>
</feature>